<dbReference type="AlphaFoldDB" id="A0A1H2YCL8"/>
<evidence type="ECO:0000256" key="1">
    <source>
        <dbReference type="SAM" id="Phobius"/>
    </source>
</evidence>
<organism evidence="2 3">
    <name type="scientific">Nitrosomonas communis</name>
    <dbReference type="NCBI Taxonomy" id="44574"/>
    <lineage>
        <taxon>Bacteria</taxon>
        <taxon>Pseudomonadati</taxon>
        <taxon>Pseudomonadota</taxon>
        <taxon>Betaproteobacteria</taxon>
        <taxon>Nitrosomonadales</taxon>
        <taxon>Nitrosomonadaceae</taxon>
        <taxon>Nitrosomonas</taxon>
    </lineage>
</organism>
<dbReference type="Proteomes" id="UP000183454">
    <property type="component" value="Unassembled WGS sequence"/>
</dbReference>
<protein>
    <submittedName>
        <fullName evidence="2">Uncharacterized protein</fullName>
    </submittedName>
</protein>
<gene>
    <name evidence="2" type="ORF">SAMN05421882_104910</name>
</gene>
<reference evidence="2 3" key="1">
    <citation type="submission" date="2016-10" db="EMBL/GenBank/DDBJ databases">
        <authorList>
            <person name="de Groot N.N."/>
        </authorList>
    </citation>
    <scope>NUCLEOTIDE SEQUENCE [LARGE SCALE GENOMIC DNA]</scope>
    <source>
        <strain evidence="2 3">Nm110</strain>
    </source>
</reference>
<feature type="transmembrane region" description="Helical" evidence="1">
    <location>
        <begin position="79"/>
        <end position="100"/>
    </location>
</feature>
<evidence type="ECO:0000313" key="3">
    <source>
        <dbReference type="Proteomes" id="UP000183454"/>
    </source>
</evidence>
<accession>A0A1H2YCL8</accession>
<dbReference type="EMBL" id="FNNH01000049">
    <property type="protein sequence ID" value="SDX02279.1"/>
    <property type="molecule type" value="Genomic_DNA"/>
</dbReference>
<feature type="transmembrane region" description="Helical" evidence="1">
    <location>
        <begin position="52"/>
        <end position="72"/>
    </location>
</feature>
<keyword evidence="1" id="KW-0472">Membrane</keyword>
<proteinExistence type="predicted"/>
<evidence type="ECO:0000313" key="2">
    <source>
        <dbReference type="EMBL" id="SDX02279.1"/>
    </source>
</evidence>
<name>A0A1H2YCL8_9PROT</name>
<keyword evidence="1" id="KW-0812">Transmembrane</keyword>
<sequence length="107" mass="11787">MLEGCLVMPYLPVMQSMEHMEGPCAEPASPSERVCLANCEYSVSKPKLTGEIVSFDVIVGLPVIMIVMGVLLSFSSHTFYIAFIPAIGPPLYLLFLRLFIPIPFSPH</sequence>
<keyword evidence="1" id="KW-1133">Transmembrane helix</keyword>